<keyword evidence="2" id="KW-1185">Reference proteome</keyword>
<dbReference type="Proteomes" id="UP001365405">
    <property type="component" value="Unassembled WGS sequence"/>
</dbReference>
<dbReference type="EMBL" id="JBBUTH010000001">
    <property type="protein sequence ID" value="MEK8049289.1"/>
    <property type="molecule type" value="Genomic_DNA"/>
</dbReference>
<gene>
    <name evidence="1" type="ORF">AACH10_03465</name>
</gene>
<protein>
    <submittedName>
        <fullName evidence="1">Uncharacterized protein</fullName>
    </submittedName>
</protein>
<dbReference type="RefSeq" id="WP_341408959.1">
    <property type="nucleotide sequence ID" value="NZ_JBBUTH010000001.1"/>
</dbReference>
<sequence>MRNLVLLIVMVLAGGAGWWAGSWKGRDAIAALEKAKDLGEQAKKAHADETQALKARLDGIQAEFDAKQKARDAEFATAKGALDTALAGRDQTIAALQRSSDGKQTRIVEIEKRVADPTLPVVERNTLQAEITRLQGEVQAERARMAGLECSRVPVPAELLAPLRVGG</sequence>
<name>A0ABU9CBP5_9BURK</name>
<evidence type="ECO:0000313" key="2">
    <source>
        <dbReference type="Proteomes" id="UP001365405"/>
    </source>
</evidence>
<evidence type="ECO:0000313" key="1">
    <source>
        <dbReference type="EMBL" id="MEK8049289.1"/>
    </source>
</evidence>
<organism evidence="1 2">
    <name type="scientific">Pseudaquabacterium inlustre</name>
    <dbReference type="NCBI Taxonomy" id="2984192"/>
    <lineage>
        <taxon>Bacteria</taxon>
        <taxon>Pseudomonadati</taxon>
        <taxon>Pseudomonadota</taxon>
        <taxon>Betaproteobacteria</taxon>
        <taxon>Burkholderiales</taxon>
        <taxon>Sphaerotilaceae</taxon>
        <taxon>Pseudaquabacterium</taxon>
    </lineage>
</organism>
<comment type="caution">
    <text evidence="1">The sequence shown here is derived from an EMBL/GenBank/DDBJ whole genome shotgun (WGS) entry which is preliminary data.</text>
</comment>
<proteinExistence type="predicted"/>
<reference evidence="1 2" key="1">
    <citation type="submission" date="2024-04" db="EMBL/GenBank/DDBJ databases">
        <title>Novel species of the genus Ideonella isolated from streams.</title>
        <authorList>
            <person name="Lu H."/>
        </authorList>
    </citation>
    <scope>NUCLEOTIDE SEQUENCE [LARGE SCALE GENOMIC DNA]</scope>
    <source>
        <strain evidence="1 2">DXS22W</strain>
    </source>
</reference>
<accession>A0ABU9CBP5</accession>